<comment type="caution">
    <text evidence="1">The sequence shown here is derived from an EMBL/GenBank/DDBJ whole genome shotgun (WGS) entry which is preliminary data.</text>
</comment>
<dbReference type="Proteomes" id="UP001150531">
    <property type="component" value="Unassembled WGS sequence"/>
</dbReference>
<reference evidence="1" key="1">
    <citation type="submission" date="2022-05" db="EMBL/GenBank/DDBJ databases">
        <title>Novel Pseudomonas spp. Isolated from a Rainbow Trout Aquaculture Facility.</title>
        <authorList>
            <person name="Testerman T."/>
            <person name="Graf J."/>
        </authorList>
    </citation>
    <scope>NUCLEOTIDE SEQUENCE</scope>
    <source>
        <strain evidence="1">ID386</strain>
    </source>
</reference>
<organism evidence="1 2">
    <name type="scientific">Pseudomonas aphyarum</name>
    <dbReference type="NCBI Taxonomy" id="2942629"/>
    <lineage>
        <taxon>Bacteria</taxon>
        <taxon>Pseudomonadati</taxon>
        <taxon>Pseudomonadota</taxon>
        <taxon>Gammaproteobacteria</taxon>
        <taxon>Pseudomonadales</taxon>
        <taxon>Pseudomonadaceae</taxon>
        <taxon>Pseudomonas</taxon>
    </lineage>
</organism>
<dbReference type="EMBL" id="JAMDGS010000005">
    <property type="protein sequence ID" value="MDD1124502.1"/>
    <property type="molecule type" value="Genomic_DNA"/>
</dbReference>
<keyword evidence="2" id="KW-1185">Reference proteome</keyword>
<evidence type="ECO:0000313" key="2">
    <source>
        <dbReference type="Proteomes" id="UP001150531"/>
    </source>
</evidence>
<protein>
    <submittedName>
        <fullName evidence="1">Uncharacterized protein</fullName>
    </submittedName>
</protein>
<evidence type="ECO:0000313" key="1">
    <source>
        <dbReference type="EMBL" id="MDD1124502.1"/>
    </source>
</evidence>
<proteinExistence type="predicted"/>
<name>A0ABT5PLX4_9PSED</name>
<gene>
    <name evidence="1" type="ORF">M5G18_07860</name>
</gene>
<accession>A0ABT5PLX4</accession>
<sequence>MNLTGHLLIGAADVPATEGTMKALNPATNSLIEPEFAFGGAEQVDGPAALLPEALRDGNRLQLPRLVDGQ</sequence>